<evidence type="ECO:0000256" key="1">
    <source>
        <dbReference type="PROSITE-ProRule" id="PRU00339"/>
    </source>
</evidence>
<dbReference type="Gene3D" id="1.25.40.10">
    <property type="entry name" value="Tetratricopeptide repeat domain"/>
    <property type="match status" value="1"/>
</dbReference>
<gene>
    <name evidence="2" type="ORF">GPM918_LOCUS19402</name>
    <name evidence="3" type="ORF">OVA965_LOCUS33630</name>
    <name evidence="4" type="ORF">SRO942_LOCUS19399</name>
    <name evidence="5" type="ORF">TMI583_LOCUS34522</name>
</gene>
<evidence type="ECO:0000313" key="2">
    <source>
        <dbReference type="EMBL" id="CAF1114725.1"/>
    </source>
</evidence>
<evidence type="ECO:0000313" key="5">
    <source>
        <dbReference type="EMBL" id="CAF4220357.1"/>
    </source>
</evidence>
<sequence>MKHDPQYLASCHGHIGNLCLKLNDYIKALDHYQKSLKLKLESLPENQLSIALTYVYLGRLYDERLNEYTMALITTKNHLKSD</sequence>
<keyword evidence="6" id="KW-1185">Reference proteome</keyword>
<dbReference type="EMBL" id="CAJNOK010027364">
    <property type="protein sequence ID" value="CAF1418963.1"/>
    <property type="molecule type" value="Genomic_DNA"/>
</dbReference>
<dbReference type="SUPFAM" id="SSF48452">
    <property type="entry name" value="TPR-like"/>
    <property type="match status" value="1"/>
</dbReference>
<evidence type="ECO:0000313" key="6">
    <source>
        <dbReference type="Proteomes" id="UP000663829"/>
    </source>
</evidence>
<dbReference type="EMBL" id="CAJOBC010005877">
    <property type="protein sequence ID" value="CAF3878797.1"/>
    <property type="molecule type" value="Genomic_DNA"/>
</dbReference>
<protein>
    <submittedName>
        <fullName evidence="2">Uncharacterized protein</fullName>
    </submittedName>
</protein>
<dbReference type="SMART" id="SM00028">
    <property type="entry name" value="TPR"/>
    <property type="match status" value="1"/>
</dbReference>
<keyword evidence="1" id="KW-0802">TPR repeat</keyword>
<dbReference type="Pfam" id="PF13424">
    <property type="entry name" value="TPR_12"/>
    <property type="match status" value="1"/>
</dbReference>
<dbReference type="Proteomes" id="UP000677228">
    <property type="component" value="Unassembled WGS sequence"/>
</dbReference>
<name>A0A814Q5J8_9BILA</name>
<reference evidence="2" key="1">
    <citation type="submission" date="2021-02" db="EMBL/GenBank/DDBJ databases">
        <authorList>
            <person name="Nowell W R."/>
        </authorList>
    </citation>
    <scope>NUCLEOTIDE SEQUENCE</scope>
</reference>
<dbReference type="PROSITE" id="PS50005">
    <property type="entry name" value="TPR"/>
    <property type="match status" value="1"/>
</dbReference>
<comment type="caution">
    <text evidence="2">The sequence shown here is derived from an EMBL/GenBank/DDBJ whole genome shotgun (WGS) entry which is preliminary data.</text>
</comment>
<organism evidence="2 6">
    <name type="scientific">Didymodactylos carnosus</name>
    <dbReference type="NCBI Taxonomy" id="1234261"/>
    <lineage>
        <taxon>Eukaryota</taxon>
        <taxon>Metazoa</taxon>
        <taxon>Spiralia</taxon>
        <taxon>Gnathifera</taxon>
        <taxon>Rotifera</taxon>
        <taxon>Eurotatoria</taxon>
        <taxon>Bdelloidea</taxon>
        <taxon>Philodinida</taxon>
        <taxon>Philodinidae</taxon>
        <taxon>Didymodactylos</taxon>
    </lineage>
</organism>
<dbReference type="InterPro" id="IPR011990">
    <property type="entry name" value="TPR-like_helical_dom_sf"/>
</dbReference>
<dbReference type="Proteomes" id="UP000681722">
    <property type="component" value="Unassembled WGS sequence"/>
</dbReference>
<dbReference type="AlphaFoldDB" id="A0A814Q5J8"/>
<dbReference type="Proteomes" id="UP000682733">
    <property type="component" value="Unassembled WGS sequence"/>
</dbReference>
<dbReference type="EMBL" id="CAJOBA010049116">
    <property type="protein sequence ID" value="CAF4220357.1"/>
    <property type="molecule type" value="Genomic_DNA"/>
</dbReference>
<proteinExistence type="predicted"/>
<dbReference type="InterPro" id="IPR019734">
    <property type="entry name" value="TPR_rpt"/>
</dbReference>
<evidence type="ECO:0000313" key="3">
    <source>
        <dbReference type="EMBL" id="CAF1418963.1"/>
    </source>
</evidence>
<dbReference type="EMBL" id="CAJNOQ010005877">
    <property type="protein sequence ID" value="CAF1114725.1"/>
    <property type="molecule type" value="Genomic_DNA"/>
</dbReference>
<feature type="repeat" description="TPR" evidence="1">
    <location>
        <begin position="9"/>
        <end position="42"/>
    </location>
</feature>
<dbReference type="Proteomes" id="UP000663829">
    <property type="component" value="Unassembled WGS sequence"/>
</dbReference>
<evidence type="ECO:0000313" key="4">
    <source>
        <dbReference type="EMBL" id="CAF3878797.1"/>
    </source>
</evidence>
<accession>A0A814Q5J8</accession>